<gene>
    <name evidence="2" type="ORF">SteCoe_32789</name>
</gene>
<reference evidence="2 3" key="1">
    <citation type="submission" date="2016-11" db="EMBL/GenBank/DDBJ databases">
        <title>The macronuclear genome of Stentor coeruleus: a giant cell with tiny introns.</title>
        <authorList>
            <person name="Slabodnick M."/>
            <person name="Ruby J.G."/>
            <person name="Reiff S.B."/>
            <person name="Swart E.C."/>
            <person name="Gosai S."/>
            <person name="Prabakaran S."/>
            <person name="Witkowska E."/>
            <person name="Larue G.E."/>
            <person name="Fisher S."/>
            <person name="Freeman R.M."/>
            <person name="Gunawardena J."/>
            <person name="Chu W."/>
            <person name="Stover N.A."/>
            <person name="Gregory B.D."/>
            <person name="Nowacki M."/>
            <person name="Derisi J."/>
            <person name="Roy S.W."/>
            <person name="Marshall W.F."/>
            <person name="Sood P."/>
        </authorList>
    </citation>
    <scope>NUCLEOTIDE SEQUENCE [LARGE SCALE GENOMIC DNA]</scope>
    <source>
        <strain evidence="2">WM001</strain>
    </source>
</reference>
<keyword evidence="1" id="KW-0472">Membrane</keyword>
<dbReference type="AlphaFoldDB" id="A0A1R2AY85"/>
<name>A0A1R2AY85_9CILI</name>
<feature type="transmembrane region" description="Helical" evidence="1">
    <location>
        <begin position="113"/>
        <end position="134"/>
    </location>
</feature>
<accession>A0A1R2AY85</accession>
<organism evidence="2 3">
    <name type="scientific">Stentor coeruleus</name>
    <dbReference type="NCBI Taxonomy" id="5963"/>
    <lineage>
        <taxon>Eukaryota</taxon>
        <taxon>Sar</taxon>
        <taxon>Alveolata</taxon>
        <taxon>Ciliophora</taxon>
        <taxon>Postciliodesmatophora</taxon>
        <taxon>Heterotrichea</taxon>
        <taxon>Heterotrichida</taxon>
        <taxon>Stentoridae</taxon>
        <taxon>Stentor</taxon>
    </lineage>
</organism>
<evidence type="ECO:0000313" key="2">
    <source>
        <dbReference type="EMBL" id="OMJ69478.1"/>
    </source>
</evidence>
<evidence type="ECO:0000256" key="1">
    <source>
        <dbReference type="SAM" id="Phobius"/>
    </source>
</evidence>
<sequence>MEIFLVFGTIVGLIIMYFAIERPKILLLPEDVPGDESKEVFGAGPEEEISTAKFMEVFGAGPEEEISTAKFMVKERQDKLLGAMSERERDLFLNSAGYRGVPTIKEDKEFVKYTNVCMTVLLILAASALIYYLAYNKLPWLPMKSDL</sequence>
<keyword evidence="1" id="KW-1133">Transmembrane helix</keyword>
<keyword evidence="1" id="KW-0812">Transmembrane</keyword>
<comment type="caution">
    <text evidence="2">The sequence shown here is derived from an EMBL/GenBank/DDBJ whole genome shotgun (WGS) entry which is preliminary data.</text>
</comment>
<keyword evidence="3" id="KW-1185">Reference proteome</keyword>
<evidence type="ECO:0000313" key="3">
    <source>
        <dbReference type="Proteomes" id="UP000187209"/>
    </source>
</evidence>
<proteinExistence type="predicted"/>
<dbReference type="Proteomes" id="UP000187209">
    <property type="component" value="Unassembled WGS sequence"/>
</dbReference>
<dbReference type="EMBL" id="MPUH01001193">
    <property type="protein sequence ID" value="OMJ69478.1"/>
    <property type="molecule type" value="Genomic_DNA"/>
</dbReference>
<feature type="transmembrane region" description="Helical" evidence="1">
    <location>
        <begin position="5"/>
        <end position="20"/>
    </location>
</feature>
<protein>
    <submittedName>
        <fullName evidence="2">Uncharacterized protein</fullName>
    </submittedName>
</protein>